<gene>
    <name evidence="2" type="ORF">Selli1_29220</name>
</gene>
<sequence>MGTEQFKEHLMKFDLTRQEASLYESLLENGKLTGYEAAKLTGISRSNVYASLASLCEKGAAYLEENETGRKYLAVPVQEFCEEKIDQLKNEEDWLLLHAPVQKKEEEGYITISGQEAVESKARGLLKKAEERVYISAGQSFLKVVLPDLQTLFDAGKKVVIITDWEELQEPGTIYRAGDKKGQVGMIVDSSFVLSGEYGERSGNTCLYTGQRNFVEIFKEAMANEIKVIELTKGEKN</sequence>
<dbReference type="PANTHER" id="PTHR34293">
    <property type="entry name" value="HTH-TYPE TRANSCRIPTIONAL REGULATOR TRMBL2"/>
    <property type="match status" value="1"/>
</dbReference>
<dbReference type="InterPro" id="IPR002831">
    <property type="entry name" value="Tscrpt_reg_TrmB_N"/>
</dbReference>
<evidence type="ECO:0000313" key="2">
    <source>
        <dbReference type="EMBL" id="GLG05748.1"/>
    </source>
</evidence>
<dbReference type="EMBL" id="BSBO01000036">
    <property type="protein sequence ID" value="GLG05748.1"/>
    <property type="molecule type" value="Genomic_DNA"/>
</dbReference>
<dbReference type="RefSeq" id="WP_281873755.1">
    <property type="nucleotide sequence ID" value="NZ_BSBO01000036.1"/>
</dbReference>
<evidence type="ECO:0000259" key="1">
    <source>
        <dbReference type="Pfam" id="PF01978"/>
    </source>
</evidence>
<feature type="domain" description="Transcription regulator TrmB N-terminal" evidence="1">
    <location>
        <begin position="10"/>
        <end position="77"/>
    </location>
</feature>
<proteinExistence type="predicted"/>
<reference evidence="2 3" key="1">
    <citation type="journal article" date="2023" name="Int. J. Syst. Evol. Microbiol.">
        <title>Sellimonas catena sp. nov., isolated from human faeces.</title>
        <authorList>
            <person name="Hisatomi A."/>
            <person name="Ohkuma M."/>
            <person name="Sakamoto M."/>
        </authorList>
    </citation>
    <scope>NUCLEOTIDE SEQUENCE [LARGE SCALE GENOMIC DNA]</scope>
    <source>
        <strain evidence="2 3">12EGH17</strain>
    </source>
</reference>
<dbReference type="Gene3D" id="1.10.10.10">
    <property type="entry name" value="Winged helix-like DNA-binding domain superfamily/Winged helix DNA-binding domain"/>
    <property type="match status" value="1"/>
</dbReference>
<dbReference type="Proteomes" id="UP001145145">
    <property type="component" value="Unassembled WGS sequence"/>
</dbReference>
<evidence type="ECO:0000313" key="3">
    <source>
        <dbReference type="Proteomes" id="UP001145145"/>
    </source>
</evidence>
<organism evidence="2 3">
    <name type="scientific">Sellimonas catena</name>
    <dbReference type="NCBI Taxonomy" id="2994035"/>
    <lineage>
        <taxon>Bacteria</taxon>
        <taxon>Bacillati</taxon>
        <taxon>Bacillota</taxon>
        <taxon>Clostridia</taxon>
        <taxon>Lachnospirales</taxon>
        <taxon>Lachnospiraceae</taxon>
        <taxon>Sellimonas</taxon>
    </lineage>
</organism>
<comment type="caution">
    <text evidence="2">The sequence shown here is derived from an EMBL/GenBank/DDBJ whole genome shotgun (WGS) entry which is preliminary data.</text>
</comment>
<dbReference type="Pfam" id="PF01978">
    <property type="entry name" value="TrmB"/>
    <property type="match status" value="1"/>
</dbReference>
<dbReference type="AlphaFoldDB" id="A0A9W6C886"/>
<dbReference type="InterPro" id="IPR051797">
    <property type="entry name" value="TrmB-like"/>
</dbReference>
<dbReference type="PANTHER" id="PTHR34293:SF1">
    <property type="entry name" value="HTH-TYPE TRANSCRIPTIONAL REGULATOR TRMBL2"/>
    <property type="match status" value="1"/>
</dbReference>
<accession>A0A9W6C886</accession>
<protein>
    <submittedName>
        <fullName evidence="2">TrmB family transcriptional regulator</fullName>
    </submittedName>
</protein>
<dbReference type="CDD" id="cd09124">
    <property type="entry name" value="PLDc_like_TrmB_middle"/>
    <property type="match status" value="1"/>
</dbReference>
<name>A0A9W6C886_9FIRM</name>
<dbReference type="InterPro" id="IPR036390">
    <property type="entry name" value="WH_DNA-bd_sf"/>
</dbReference>
<keyword evidence="3" id="KW-1185">Reference proteome</keyword>
<dbReference type="InterPro" id="IPR036388">
    <property type="entry name" value="WH-like_DNA-bd_sf"/>
</dbReference>
<dbReference type="SUPFAM" id="SSF46785">
    <property type="entry name" value="Winged helix' DNA-binding domain"/>
    <property type="match status" value="1"/>
</dbReference>